<evidence type="ECO:0000259" key="2">
    <source>
        <dbReference type="Pfam" id="PF05193"/>
    </source>
</evidence>
<name>A0A8C1VQX0_CYPCA</name>
<dbReference type="Gene3D" id="3.30.830.10">
    <property type="entry name" value="Metalloenzyme, LuxS/M16 peptidase-like"/>
    <property type="match status" value="2"/>
</dbReference>
<proteinExistence type="predicted"/>
<organism evidence="3 4">
    <name type="scientific">Cyprinus carpio</name>
    <name type="common">Common carp</name>
    <dbReference type="NCBI Taxonomy" id="7962"/>
    <lineage>
        <taxon>Eukaryota</taxon>
        <taxon>Metazoa</taxon>
        <taxon>Chordata</taxon>
        <taxon>Craniata</taxon>
        <taxon>Vertebrata</taxon>
        <taxon>Euteleostomi</taxon>
        <taxon>Actinopterygii</taxon>
        <taxon>Neopterygii</taxon>
        <taxon>Teleostei</taxon>
        <taxon>Ostariophysi</taxon>
        <taxon>Cypriniformes</taxon>
        <taxon>Cyprinidae</taxon>
        <taxon>Cyprininae</taxon>
        <taxon>Cyprinus</taxon>
    </lineage>
</organism>
<dbReference type="Proteomes" id="UP000694700">
    <property type="component" value="Unplaced"/>
</dbReference>
<gene>
    <name evidence="3" type="primary">LOC109053982</name>
</gene>
<dbReference type="AlphaFoldDB" id="A0A8C1VQX0"/>
<sequence>MIFYSFECFITYFWCHDGFNLNTHEKKGLRDVFSDFQRRLYAAQAAHKGDVAASVEPVKFLPQEVQVTKLPSGLVIASLENYSPASRISVLVRAGSRYETIDSLGVSHLLRQAASLTTKGASAFRICRGVEAVGGSLSVSSSRESMAYTVDCLRDHVDTVMEYLINVTTAPEFRSWEVSELTGRVKLDKELAKQTPQIGVIENLHAAAYKNALSNSLYCPDYMLGQITAEQMHTFVQNNFTSSRMALVGLGVDHAVLKQVGEQFLNIRSGTGTVGSKAVYRGGELRHQSGGGLVHAVVASEGASATSAEATAFSILQHVLGAGPHVKRGSNTTSTLSQAISKVTALPFDVSAFNTNYTDSGLFGVYTICQANAAKDVIKAAIVQVNDIAQGNLAADDLSRAKNQLTAKYLMSIESSEGLMEAIGSQVLAEGTYHSPEAVTQKINAVSSADVVNVAKKFMSGKKTMASSGHLVNTPFVDEI</sequence>
<reference evidence="3" key="1">
    <citation type="submission" date="2025-08" db="UniProtKB">
        <authorList>
            <consortium name="Ensembl"/>
        </authorList>
    </citation>
    <scope>IDENTIFICATION</scope>
</reference>
<protein>
    <submittedName>
        <fullName evidence="3">Ubiquinol-cytochrome c reductase core protein 2b</fullName>
    </submittedName>
</protein>
<dbReference type="PANTHER" id="PTHR11851:SF226">
    <property type="entry name" value="CYTOCHROME B-C1 COMPLEX SUBUNIT 2, MITOCHONDRIAL"/>
    <property type="match status" value="1"/>
</dbReference>
<evidence type="ECO:0000259" key="1">
    <source>
        <dbReference type="Pfam" id="PF00675"/>
    </source>
</evidence>
<dbReference type="InterPro" id="IPR011765">
    <property type="entry name" value="Pept_M16_N"/>
</dbReference>
<dbReference type="GO" id="GO:0046872">
    <property type="term" value="F:metal ion binding"/>
    <property type="evidence" value="ECO:0007669"/>
    <property type="project" value="InterPro"/>
</dbReference>
<dbReference type="InterPro" id="IPR007863">
    <property type="entry name" value="Peptidase_M16_C"/>
</dbReference>
<dbReference type="FunFam" id="3.30.830.10:FF:000039">
    <property type="entry name" value="Ubiquinol-cytochrome c reductase core subunit 2"/>
    <property type="match status" value="1"/>
</dbReference>
<dbReference type="InterPro" id="IPR050361">
    <property type="entry name" value="MPP/UQCRC_Complex"/>
</dbReference>
<evidence type="ECO:0000313" key="3">
    <source>
        <dbReference type="Ensembl" id="ENSCCRP00015054916.1"/>
    </source>
</evidence>
<dbReference type="Pfam" id="PF05193">
    <property type="entry name" value="Peptidase_M16_C"/>
    <property type="match status" value="1"/>
</dbReference>
<dbReference type="GO" id="GO:0005739">
    <property type="term" value="C:mitochondrion"/>
    <property type="evidence" value="ECO:0007669"/>
    <property type="project" value="TreeGrafter"/>
</dbReference>
<dbReference type="Ensembl" id="ENSCCRT00015056734.1">
    <property type="protein sequence ID" value="ENSCCRP00015054916.1"/>
    <property type="gene ID" value="ENSCCRG00015021097.1"/>
</dbReference>
<dbReference type="FunFam" id="3.30.830.10:FF:000018">
    <property type="entry name" value="Cytochrome b-c1 complex subunit 2, mitochondrial"/>
    <property type="match status" value="1"/>
</dbReference>
<dbReference type="Pfam" id="PF00675">
    <property type="entry name" value="Peptidase_M16"/>
    <property type="match status" value="1"/>
</dbReference>
<dbReference type="InterPro" id="IPR011249">
    <property type="entry name" value="Metalloenz_LuxS/M16"/>
</dbReference>
<accession>A0A8C1VQX0</accession>
<feature type="domain" description="Peptidase M16 C-terminal" evidence="2">
    <location>
        <begin position="227"/>
        <end position="405"/>
    </location>
</feature>
<feature type="domain" description="Peptidase M16 N-terminal" evidence="1">
    <location>
        <begin position="76"/>
        <end position="221"/>
    </location>
</feature>
<dbReference type="PANTHER" id="PTHR11851">
    <property type="entry name" value="METALLOPROTEASE"/>
    <property type="match status" value="1"/>
</dbReference>
<dbReference type="SUPFAM" id="SSF63411">
    <property type="entry name" value="LuxS/MPP-like metallohydrolase"/>
    <property type="match status" value="2"/>
</dbReference>
<evidence type="ECO:0000313" key="4">
    <source>
        <dbReference type="Proteomes" id="UP000694700"/>
    </source>
</evidence>